<evidence type="ECO:0000313" key="4">
    <source>
        <dbReference type="Proteomes" id="UP000515151"/>
    </source>
</evidence>
<reference evidence="2" key="2">
    <citation type="submission" date="2017-06" db="EMBL/GenBank/DDBJ databases">
        <title>The pomegranate genome and the genomics of punicalagin biosynthesis.</title>
        <authorList>
            <person name="Xu C."/>
        </authorList>
    </citation>
    <scope>NUCLEOTIDE SEQUENCE [LARGE SCALE GENOMIC DNA]</scope>
    <source>
        <tissue evidence="2">Fresh leaf</tissue>
    </source>
</reference>
<evidence type="ECO:0000256" key="1">
    <source>
        <dbReference type="SAM" id="MobiDB-lite"/>
    </source>
</evidence>
<accession>A0A218WQA7</accession>
<feature type="region of interest" description="Disordered" evidence="1">
    <location>
        <begin position="32"/>
        <end position="90"/>
    </location>
</feature>
<sequence length="226" mass="25290">MGTEILRPQDCLKGRIRTSPALFSRRRGCNYGNSYSNNHTNLNHNPNPSPNPRPSRKQQQHQPVRSEKPDHKRRPAQPEPRRWSSDDGRAGLVAEKVTILRRGASLDSKMKSELSLKKEGGERGARQAQATELRSVTILRRGASLDSKMKSELSLKKEGGERGARQAQATELRSPMMTKCDMYAGSAFAVSPEPSSLPLPSFSKKKLVSFDDSATRDLRRLLRLDD</sequence>
<reference evidence="3" key="1">
    <citation type="journal article" date="2017" name="Plant J.">
        <title>The pomegranate (Punica granatum L.) genome and the genomics of punicalagin biosynthesis.</title>
        <authorList>
            <person name="Qin G."/>
            <person name="Xu C."/>
            <person name="Ming R."/>
            <person name="Tang H."/>
            <person name="Guyot R."/>
            <person name="Kramer E.M."/>
            <person name="Hu Y."/>
            <person name="Yi X."/>
            <person name="Qi Y."/>
            <person name="Xu X."/>
            <person name="Gao Z."/>
            <person name="Pan H."/>
            <person name="Jian J."/>
            <person name="Tian Y."/>
            <person name="Yue Z."/>
            <person name="Xu Y."/>
        </authorList>
    </citation>
    <scope>NUCLEOTIDE SEQUENCE [LARGE SCALE GENOMIC DNA]</scope>
    <source>
        <strain evidence="3">cv. Dabenzi</strain>
    </source>
</reference>
<feature type="region of interest" description="Disordered" evidence="1">
    <location>
        <begin position="109"/>
        <end position="130"/>
    </location>
</feature>
<reference evidence="5" key="4">
    <citation type="submission" date="2025-04" db="UniProtKB">
        <authorList>
            <consortium name="RefSeq"/>
        </authorList>
    </citation>
    <scope>IDENTIFICATION</scope>
    <source>
        <tissue evidence="5">Leaf</tissue>
    </source>
</reference>
<dbReference type="PANTHER" id="PTHR33670">
    <property type="entry name" value="SPLICING FACTOR, PROLINE- AND GLUTAMINE-RICH-LIKE"/>
    <property type="match status" value="1"/>
</dbReference>
<gene>
    <name evidence="5" type="primary">LOC116209292</name>
    <name evidence="2" type="ORF">CDL15_Pgr008484</name>
</gene>
<dbReference type="InterPro" id="IPR028322">
    <property type="entry name" value="PNRC-like_rgn"/>
</dbReference>
<dbReference type="GO" id="GO:0016071">
    <property type="term" value="P:mRNA metabolic process"/>
    <property type="evidence" value="ECO:0007669"/>
    <property type="project" value="UniProtKB-ARBA"/>
</dbReference>
<feature type="compositionally biased region" description="Basic and acidic residues" evidence="1">
    <location>
        <begin position="109"/>
        <end position="125"/>
    </location>
</feature>
<reference evidence="4" key="3">
    <citation type="journal article" date="2020" name="Plant Biotechnol. J.">
        <title>The pomegranate (Punica granatum L.) draft genome dissects genetic divergence between soft- and hard-seeded cultivars.</title>
        <authorList>
            <person name="Luo X."/>
            <person name="Li H."/>
            <person name="Wu Z."/>
            <person name="Yao W."/>
            <person name="Zhao P."/>
            <person name="Cao D."/>
            <person name="Yu H."/>
            <person name="Li K."/>
            <person name="Poudel K."/>
            <person name="Zhao D."/>
            <person name="Zhang F."/>
            <person name="Xia X."/>
            <person name="Chen L."/>
            <person name="Wang Q."/>
            <person name="Jing D."/>
            <person name="Cao S."/>
        </authorList>
    </citation>
    <scope>NUCLEOTIDE SEQUENCE [LARGE SCALE GENOMIC DNA]</scope>
</reference>
<dbReference type="Proteomes" id="UP000197138">
    <property type="component" value="Unassembled WGS sequence"/>
</dbReference>
<proteinExistence type="predicted"/>
<feature type="compositionally biased region" description="Low complexity" evidence="1">
    <location>
        <begin position="33"/>
        <end position="46"/>
    </location>
</feature>
<dbReference type="EMBL" id="MTKT01003794">
    <property type="protein sequence ID" value="OWM74172.1"/>
    <property type="molecule type" value="Genomic_DNA"/>
</dbReference>
<dbReference type="RefSeq" id="XP_031398747.1">
    <property type="nucleotide sequence ID" value="XM_031542887.1"/>
</dbReference>
<dbReference type="GeneID" id="116209292"/>
<protein>
    <submittedName>
        <fullName evidence="5">Uncharacterized protein LOC116209292 isoform X1</fullName>
    </submittedName>
</protein>
<dbReference type="PANTHER" id="PTHR33670:SF1">
    <property type="entry name" value="OS09G0416300 PROTEIN"/>
    <property type="match status" value="1"/>
</dbReference>
<dbReference type="AlphaFoldDB" id="A0A218WQA7"/>
<dbReference type="Pfam" id="PF15365">
    <property type="entry name" value="PNRC"/>
    <property type="match status" value="1"/>
</dbReference>
<evidence type="ECO:0000313" key="2">
    <source>
        <dbReference type="EMBL" id="OWM74172.1"/>
    </source>
</evidence>
<evidence type="ECO:0000313" key="3">
    <source>
        <dbReference type="Proteomes" id="UP000197138"/>
    </source>
</evidence>
<keyword evidence="4" id="KW-1185">Reference proteome</keyword>
<name>A0A218WQA7_PUNGR</name>
<evidence type="ECO:0000313" key="5">
    <source>
        <dbReference type="RefSeq" id="XP_031398747.1"/>
    </source>
</evidence>
<dbReference type="OrthoDB" id="770116at2759"/>
<dbReference type="Proteomes" id="UP000515151">
    <property type="component" value="Chromosome 5"/>
</dbReference>
<feature type="compositionally biased region" description="Basic and acidic residues" evidence="1">
    <location>
        <begin position="79"/>
        <end position="89"/>
    </location>
</feature>
<organism evidence="2 3">
    <name type="scientific">Punica granatum</name>
    <name type="common">Pomegranate</name>
    <dbReference type="NCBI Taxonomy" id="22663"/>
    <lineage>
        <taxon>Eukaryota</taxon>
        <taxon>Viridiplantae</taxon>
        <taxon>Streptophyta</taxon>
        <taxon>Embryophyta</taxon>
        <taxon>Tracheophyta</taxon>
        <taxon>Spermatophyta</taxon>
        <taxon>Magnoliopsida</taxon>
        <taxon>eudicotyledons</taxon>
        <taxon>Gunneridae</taxon>
        <taxon>Pentapetalae</taxon>
        <taxon>rosids</taxon>
        <taxon>malvids</taxon>
        <taxon>Myrtales</taxon>
        <taxon>Lythraceae</taxon>
        <taxon>Punica</taxon>
    </lineage>
</organism>